<evidence type="ECO:0000256" key="1">
    <source>
        <dbReference type="SAM" id="MobiDB-lite"/>
    </source>
</evidence>
<dbReference type="Proteomes" id="UP000827892">
    <property type="component" value="Chromosome III"/>
</dbReference>
<accession>A0AAE9IP06</accession>
<dbReference type="OMA" id="HAFYLWA"/>
<organism evidence="3 4">
    <name type="scientific">Caenorhabditis briggsae</name>
    <dbReference type="NCBI Taxonomy" id="6238"/>
    <lineage>
        <taxon>Eukaryota</taxon>
        <taxon>Metazoa</taxon>
        <taxon>Ecdysozoa</taxon>
        <taxon>Nematoda</taxon>
        <taxon>Chromadorea</taxon>
        <taxon>Rhabditida</taxon>
        <taxon>Rhabditina</taxon>
        <taxon>Rhabditomorpha</taxon>
        <taxon>Rhabditoidea</taxon>
        <taxon>Rhabditidae</taxon>
        <taxon>Peloderinae</taxon>
        <taxon>Caenorhabditis</taxon>
    </lineage>
</organism>
<evidence type="ECO:0000313" key="4">
    <source>
        <dbReference type="Proteomes" id="UP000827892"/>
    </source>
</evidence>
<feature type="chain" id="PRO_5042123960" evidence="2">
    <location>
        <begin position="28"/>
        <end position="645"/>
    </location>
</feature>
<dbReference type="InterPro" id="IPR036249">
    <property type="entry name" value="Thioredoxin-like_sf"/>
</dbReference>
<dbReference type="SUPFAM" id="SSF52833">
    <property type="entry name" value="Thioredoxin-like"/>
    <property type="match status" value="2"/>
</dbReference>
<dbReference type="Pfam" id="PF13848">
    <property type="entry name" value="Thioredoxin_6"/>
    <property type="match status" value="1"/>
</dbReference>
<proteinExistence type="predicted"/>
<gene>
    <name evidence="3" type="ORF">L3Y34_001165</name>
</gene>
<feature type="signal peptide" evidence="2">
    <location>
        <begin position="1"/>
        <end position="27"/>
    </location>
</feature>
<feature type="compositionally biased region" description="Gly residues" evidence="1">
    <location>
        <begin position="620"/>
        <end position="633"/>
    </location>
</feature>
<dbReference type="EMBL" id="CP090893">
    <property type="protein sequence ID" value="ULU00508.1"/>
    <property type="molecule type" value="Genomic_DNA"/>
</dbReference>
<evidence type="ECO:0000313" key="3">
    <source>
        <dbReference type="EMBL" id="ULU00508.1"/>
    </source>
</evidence>
<dbReference type="AlphaFoldDB" id="A0AAE9IP06"/>
<dbReference type="KEGG" id="cbr:CBG_18160"/>
<reference evidence="3 4" key="1">
    <citation type="submission" date="2022-05" db="EMBL/GenBank/DDBJ databases">
        <title>Chromosome-level reference genomes for two strains of Caenorhabditis briggsae: an improved platform for comparative genomics.</title>
        <authorList>
            <person name="Stevens L."/>
            <person name="Andersen E.C."/>
        </authorList>
    </citation>
    <scope>NUCLEOTIDE SEQUENCE [LARGE SCALE GENOMIC DNA]</scope>
    <source>
        <strain evidence="3">QX1410_ONT</strain>
        <tissue evidence="3">Whole-organism</tissue>
    </source>
</reference>
<feature type="region of interest" description="Disordered" evidence="1">
    <location>
        <begin position="38"/>
        <end position="58"/>
    </location>
</feature>
<dbReference type="PANTHER" id="PTHR22699">
    <property type="entry name" value="THIOREDOXIN DOMAIN-CONTAINING PROTEIN 16"/>
    <property type="match status" value="1"/>
</dbReference>
<protein>
    <submittedName>
        <fullName evidence="3">Uncharacterized protein</fullName>
    </submittedName>
</protein>
<sequence length="645" mass="72314">MTHFSGGPSFISTLICVLGILLPSIECHCPHMMGLKAPGPPSGPSPPGKFPDGDEGWDYDETAAPGIVPEPHFIQSTYIYRSPNVQEKTFSSRVVTVLKDIRSRLEKSARLTLENENIECSSPTDHYRCQEYPSTGTWNYLIVEDQQKGAATYTFDRKYNEKNDGTIEMALLDAFSRHSPSSLIAFASPEAEKEVGYIRALTVQEMDSLSGKNRHRQISMEKFGSNELNLLEPALLEVRTGSGLKLTSDSLRRIDSSKEFDKLLDEYKNVFILFWTSNRMVSLHTFNLWSRVGDKTKVDDDTLLAHVPCHESSEFCQGLNAEDYHTVVSYKNGQNTGKTENIGDEEFYENWIELSLLGPLQKLPNESKFTDFKKGIVNGKKRPSVTIGVFPSDQDTSFQHFQIATEKLAGKYYTAYFINENSKPAITTYRHSEKQKRTDYSGKFDPASLMEFITKSSIPSVIDISNGFTTDVLFHQKRPILILIGRDSEPFSKLSARQDARKNYIFTKIDGENKNIQKTKKALGIDNDEPVIVFLNKDRVHLIPTSKPKCPDHLQKLLQVVSSSEADNVLSTKNPHPLRYLQVENVNKQFGFEETIVLPDHTLFLDSDPFARHPPISESGGTGGCPFMQGGGATAASDSIPHSEL</sequence>
<feature type="compositionally biased region" description="Pro residues" evidence="1">
    <location>
        <begin position="38"/>
        <end position="49"/>
    </location>
</feature>
<dbReference type="Gene3D" id="3.40.30.10">
    <property type="entry name" value="Glutaredoxin"/>
    <property type="match status" value="2"/>
</dbReference>
<dbReference type="PANTHER" id="PTHR22699:SF1">
    <property type="entry name" value="THIOREDOXIN DOMAIN-CONTAINING PROTEIN 16"/>
    <property type="match status" value="1"/>
</dbReference>
<evidence type="ECO:0000256" key="2">
    <source>
        <dbReference type="SAM" id="SignalP"/>
    </source>
</evidence>
<keyword evidence="2" id="KW-0732">Signal</keyword>
<name>A0AAE9IP06_CAEBR</name>
<dbReference type="InterPro" id="IPR040090">
    <property type="entry name" value="TXNDC16"/>
</dbReference>
<feature type="region of interest" description="Disordered" evidence="1">
    <location>
        <begin position="612"/>
        <end position="645"/>
    </location>
</feature>